<dbReference type="Proteomes" id="UP001065174">
    <property type="component" value="Chromosome"/>
</dbReference>
<dbReference type="PROSITE" id="PS51123">
    <property type="entry name" value="OMPA_2"/>
    <property type="match status" value="1"/>
</dbReference>
<evidence type="ECO:0000256" key="4">
    <source>
        <dbReference type="PROSITE-ProRule" id="PRU00473"/>
    </source>
</evidence>
<dbReference type="PROSITE" id="PS01068">
    <property type="entry name" value="OMPA_1"/>
    <property type="match status" value="1"/>
</dbReference>
<dbReference type="PRINTS" id="PR01021">
    <property type="entry name" value="OMPADOMAIN"/>
</dbReference>
<dbReference type="InterPro" id="IPR006665">
    <property type="entry name" value="OmpA-like"/>
</dbReference>
<evidence type="ECO:0000256" key="2">
    <source>
        <dbReference type="ARBA" id="ARBA00023136"/>
    </source>
</evidence>
<dbReference type="PANTHER" id="PTHR30329">
    <property type="entry name" value="STATOR ELEMENT OF FLAGELLAR MOTOR COMPLEX"/>
    <property type="match status" value="1"/>
</dbReference>
<dbReference type="InterPro" id="IPR008969">
    <property type="entry name" value="CarboxyPept-like_regulatory"/>
</dbReference>
<evidence type="ECO:0000313" key="6">
    <source>
        <dbReference type="EMBL" id="UXP34191.1"/>
    </source>
</evidence>
<keyword evidence="2 4" id="KW-0472">Membrane</keyword>
<dbReference type="Gene3D" id="2.60.40.1120">
    <property type="entry name" value="Carboxypeptidase-like, regulatory domain"/>
    <property type="match status" value="1"/>
</dbReference>
<dbReference type="SUPFAM" id="SSF103088">
    <property type="entry name" value="OmpA-like"/>
    <property type="match status" value="1"/>
</dbReference>
<dbReference type="InterPro" id="IPR006690">
    <property type="entry name" value="OMPA-like_CS"/>
</dbReference>
<dbReference type="SUPFAM" id="SSF49464">
    <property type="entry name" value="Carboxypeptidase regulatory domain-like"/>
    <property type="match status" value="1"/>
</dbReference>
<dbReference type="InterPro" id="IPR036737">
    <property type="entry name" value="OmpA-like_sf"/>
</dbReference>
<dbReference type="Gene3D" id="3.30.1330.60">
    <property type="entry name" value="OmpA-like domain"/>
    <property type="match status" value="1"/>
</dbReference>
<dbReference type="PANTHER" id="PTHR30329:SF21">
    <property type="entry name" value="LIPOPROTEIN YIAD-RELATED"/>
    <property type="match status" value="1"/>
</dbReference>
<keyword evidence="3" id="KW-0998">Cell outer membrane</keyword>
<dbReference type="InterPro" id="IPR006664">
    <property type="entry name" value="OMP_bac"/>
</dbReference>
<dbReference type="EMBL" id="CP106679">
    <property type="protein sequence ID" value="UXP34191.1"/>
    <property type="molecule type" value="Genomic_DNA"/>
</dbReference>
<evidence type="ECO:0000256" key="3">
    <source>
        <dbReference type="ARBA" id="ARBA00023237"/>
    </source>
</evidence>
<gene>
    <name evidence="6" type="ORF">N6H18_13995</name>
</gene>
<protein>
    <submittedName>
        <fullName evidence="6">OmpA family protein</fullName>
    </submittedName>
</protein>
<organism evidence="6 7">
    <name type="scientific">Reichenbachiella agarivorans</name>
    <dbReference type="NCBI Taxonomy" id="2979464"/>
    <lineage>
        <taxon>Bacteria</taxon>
        <taxon>Pseudomonadati</taxon>
        <taxon>Bacteroidota</taxon>
        <taxon>Cytophagia</taxon>
        <taxon>Cytophagales</taxon>
        <taxon>Reichenbachiellaceae</taxon>
        <taxon>Reichenbachiella</taxon>
    </lineage>
</organism>
<name>A0ABY6CUI6_9BACT</name>
<dbReference type="InterPro" id="IPR050330">
    <property type="entry name" value="Bact_OuterMem_StrucFunc"/>
</dbReference>
<reference evidence="6" key="1">
    <citation type="submission" date="2022-09" db="EMBL/GenBank/DDBJ databases">
        <title>Comparative genomics and taxonomic characterization of three novel marine species of genus Reichenbachiella exhibiting antioxidant and polysaccharide degradation activities.</title>
        <authorList>
            <person name="Muhammad N."/>
            <person name="Lee Y.-J."/>
            <person name="Ko J."/>
            <person name="Kim S.-G."/>
        </authorList>
    </citation>
    <scope>NUCLEOTIDE SEQUENCE</scope>
    <source>
        <strain evidence="6">BKB1-1</strain>
    </source>
</reference>
<accession>A0ABY6CUI6</accession>
<dbReference type="CDD" id="cd07185">
    <property type="entry name" value="OmpA_C-like"/>
    <property type="match status" value="1"/>
</dbReference>
<dbReference type="Pfam" id="PF00691">
    <property type="entry name" value="OmpA"/>
    <property type="match status" value="1"/>
</dbReference>
<evidence type="ECO:0000313" key="7">
    <source>
        <dbReference type="Proteomes" id="UP001065174"/>
    </source>
</evidence>
<feature type="domain" description="OmpA-like" evidence="5">
    <location>
        <begin position="101"/>
        <end position="217"/>
    </location>
</feature>
<evidence type="ECO:0000259" key="5">
    <source>
        <dbReference type="PROSITE" id="PS51123"/>
    </source>
</evidence>
<comment type="subcellular location">
    <subcellularLocation>
        <location evidence="1">Cell outer membrane</location>
    </subcellularLocation>
</comment>
<evidence type="ECO:0000256" key="1">
    <source>
        <dbReference type="ARBA" id="ARBA00004442"/>
    </source>
</evidence>
<keyword evidence="7" id="KW-1185">Reference proteome</keyword>
<sequence length="217" mass="23725">MELPDHLKPKPSVVVQGIVSNANTSAPIGAVVLIEDLVTGELIALNKSNDETGEYLIVLPAGRSYSVSATKDGYFFYSQSFDLPKDASYAEIKKDILLEPIEKGTKVVLNNIFFESGRAELKPISYVELNKAVQLLKDNKTMVIEVGGHTDDVGSDELNLKLSQARADAVVQYMVLAGVEDTRLQAKGYGESVPLADNSTDEGRTINRRTEFVIVEF</sequence>
<proteinExistence type="predicted"/>